<feature type="compositionally biased region" description="Polar residues" evidence="1">
    <location>
        <begin position="84"/>
        <end position="93"/>
    </location>
</feature>
<accession>A0A9K3D483</accession>
<dbReference type="EMBL" id="BDIP01003383">
    <property type="protein sequence ID" value="GIQ87637.1"/>
    <property type="molecule type" value="Genomic_DNA"/>
</dbReference>
<feature type="compositionally biased region" description="Polar residues" evidence="1">
    <location>
        <begin position="299"/>
        <end position="309"/>
    </location>
</feature>
<feature type="compositionally biased region" description="Basic and acidic residues" evidence="1">
    <location>
        <begin position="16"/>
        <end position="32"/>
    </location>
</feature>
<feature type="compositionally biased region" description="Basic and acidic residues" evidence="1">
    <location>
        <begin position="231"/>
        <end position="261"/>
    </location>
</feature>
<evidence type="ECO:0000256" key="1">
    <source>
        <dbReference type="SAM" id="MobiDB-lite"/>
    </source>
</evidence>
<proteinExistence type="predicted"/>
<feature type="compositionally biased region" description="Polar residues" evidence="1">
    <location>
        <begin position="115"/>
        <end position="125"/>
    </location>
</feature>
<comment type="caution">
    <text evidence="2">The sequence shown here is derived from an EMBL/GenBank/DDBJ whole genome shotgun (WGS) entry which is preliminary data.</text>
</comment>
<name>A0A9K3D483_9EUKA</name>
<organism evidence="2 3">
    <name type="scientific">Kipferlia bialata</name>
    <dbReference type="NCBI Taxonomy" id="797122"/>
    <lineage>
        <taxon>Eukaryota</taxon>
        <taxon>Metamonada</taxon>
        <taxon>Carpediemonas-like organisms</taxon>
        <taxon>Kipferlia</taxon>
    </lineage>
</organism>
<feature type="region of interest" description="Disordered" evidence="1">
    <location>
        <begin position="1"/>
        <end position="129"/>
    </location>
</feature>
<feature type="region of interest" description="Disordered" evidence="1">
    <location>
        <begin position="145"/>
        <end position="286"/>
    </location>
</feature>
<dbReference type="AlphaFoldDB" id="A0A9K3D483"/>
<sequence length="410" mass="43506">MSSDSESSDDILLTAEEERERDRLIKERERLSKAALSASQGSLQPISSGSPASSSPSSPPKRGKVGALTALSRSTSERRYASPNKHTTLSPLISHQGEREMGSGAGRSPQGRYSRLSSQKSPPAGTSTLTPASIAAAAAALSPLEGVSPLGGSIGNASPRSQSQLGRLGGSTSKQRRGSVSVLGGQSTLRQSLRDSIQGRRASVGSDSGGYQPKSGLSPSQRASLAPPARYTDERERGSDRGRERQLDRVRERGRERERDLPSPSPRMSRDMPSPTPRLGRSPTMLRDSLRRSVHTVIGRSQTGEQGSASPAPCSIRVPSVFGTKSVSEKERNLDLSASGKTLRRHSVLGGIVQTMLSKSQILPKMSSPSQKSSATLAPFVIEAVKEKLAAGKEFSLPTLSLSLYTLISE</sequence>
<protein>
    <submittedName>
        <fullName evidence="2">Uncharacterized protein</fullName>
    </submittedName>
</protein>
<dbReference type="Proteomes" id="UP000265618">
    <property type="component" value="Unassembled WGS sequence"/>
</dbReference>
<evidence type="ECO:0000313" key="2">
    <source>
        <dbReference type="EMBL" id="GIQ87637.1"/>
    </source>
</evidence>
<feature type="region of interest" description="Disordered" evidence="1">
    <location>
        <begin position="298"/>
        <end position="318"/>
    </location>
</feature>
<gene>
    <name evidence="2" type="ORF">KIPB_009715</name>
</gene>
<keyword evidence="3" id="KW-1185">Reference proteome</keyword>
<feature type="compositionally biased region" description="Polar residues" evidence="1">
    <location>
        <begin position="184"/>
        <end position="195"/>
    </location>
</feature>
<feature type="compositionally biased region" description="Low complexity" evidence="1">
    <location>
        <begin position="42"/>
        <end position="56"/>
    </location>
</feature>
<reference evidence="2 3" key="1">
    <citation type="journal article" date="2018" name="PLoS ONE">
        <title>The draft genome of Kipferlia bialata reveals reductive genome evolution in fornicate parasites.</title>
        <authorList>
            <person name="Tanifuji G."/>
            <person name="Takabayashi S."/>
            <person name="Kume K."/>
            <person name="Takagi M."/>
            <person name="Nakayama T."/>
            <person name="Kamikawa R."/>
            <person name="Inagaki Y."/>
            <person name="Hashimoto T."/>
        </authorList>
    </citation>
    <scope>NUCLEOTIDE SEQUENCE [LARGE SCALE GENOMIC DNA]</scope>
    <source>
        <strain evidence="2">NY0173</strain>
    </source>
</reference>
<evidence type="ECO:0000313" key="3">
    <source>
        <dbReference type="Proteomes" id="UP000265618"/>
    </source>
</evidence>
<feature type="compositionally biased region" description="Polar residues" evidence="1">
    <location>
        <begin position="155"/>
        <end position="173"/>
    </location>
</feature>